<dbReference type="RefSeq" id="WP_215822636.1">
    <property type="nucleotide sequence ID" value="NZ_JAGSOY010000249.1"/>
</dbReference>
<dbReference type="Gene3D" id="3.40.1580.10">
    <property type="entry name" value="SMI1/KNR4-like"/>
    <property type="match status" value="1"/>
</dbReference>
<dbReference type="InterPro" id="IPR037883">
    <property type="entry name" value="Knr4/Smi1-like_sf"/>
</dbReference>
<comment type="caution">
    <text evidence="2">The sequence shown here is derived from an EMBL/GenBank/DDBJ whole genome shotgun (WGS) entry which is preliminary data.</text>
</comment>
<dbReference type="InterPro" id="IPR018958">
    <property type="entry name" value="Knr4/Smi1-like_dom"/>
</dbReference>
<feature type="domain" description="Knr4/Smi1-like" evidence="1">
    <location>
        <begin position="21"/>
        <end position="137"/>
    </location>
</feature>
<protein>
    <submittedName>
        <fullName evidence="2">SMI1/KNR4 family protein</fullName>
    </submittedName>
</protein>
<gene>
    <name evidence="2" type="ORF">KCG35_25365</name>
</gene>
<accession>A0ABS5ZJX2</accession>
<keyword evidence="3" id="KW-1185">Reference proteome</keyword>
<dbReference type="Proteomes" id="UP000690515">
    <property type="component" value="Unassembled WGS sequence"/>
</dbReference>
<organism evidence="2 3">
    <name type="scientific">Zooshikella harenae</name>
    <dbReference type="NCBI Taxonomy" id="2827238"/>
    <lineage>
        <taxon>Bacteria</taxon>
        <taxon>Pseudomonadati</taxon>
        <taxon>Pseudomonadota</taxon>
        <taxon>Gammaproteobacteria</taxon>
        <taxon>Oceanospirillales</taxon>
        <taxon>Zooshikellaceae</taxon>
        <taxon>Zooshikella</taxon>
    </lineage>
</organism>
<dbReference type="SMART" id="SM00860">
    <property type="entry name" value="SMI1_KNR4"/>
    <property type="match status" value="1"/>
</dbReference>
<dbReference type="Pfam" id="PF09346">
    <property type="entry name" value="SMI1_KNR4"/>
    <property type="match status" value="1"/>
</dbReference>
<reference evidence="2 3" key="1">
    <citation type="submission" date="2021-04" db="EMBL/GenBank/DDBJ databases">
        <authorList>
            <person name="Pira H."/>
            <person name="Risdian C."/>
            <person name="Wink J."/>
        </authorList>
    </citation>
    <scope>NUCLEOTIDE SEQUENCE [LARGE SCALE GENOMIC DNA]</scope>
    <source>
        <strain evidence="2 3">WH53</strain>
    </source>
</reference>
<name>A0ABS5ZJX2_9GAMM</name>
<evidence type="ECO:0000259" key="1">
    <source>
        <dbReference type="SMART" id="SM00860"/>
    </source>
</evidence>
<dbReference type="SUPFAM" id="SSF160631">
    <property type="entry name" value="SMI1/KNR4-like"/>
    <property type="match status" value="1"/>
</dbReference>
<evidence type="ECO:0000313" key="2">
    <source>
        <dbReference type="EMBL" id="MBU2714383.1"/>
    </source>
</evidence>
<sequence>MNINKTCFNFWYTEQGEILKGCSNAELLELEKKYSLKLPEKYKLIMLISNGGIADFEIFKDERWISLTPFYELSKLHVTKIIDENNENIINRLLVIGDDGTSLYGLNYDNEEPSVIYADCYGDFEIIANNFNEFINLLSKREYIIPDENAIIALQDEDQLSKLVERVGKYWKNSYGQSLPQIAAAIGADKSLKLFIQLGLDLEGVMDFAKKNNRDHIIKMMNEIE</sequence>
<dbReference type="EMBL" id="JAGSOY010000249">
    <property type="protein sequence ID" value="MBU2714383.1"/>
    <property type="molecule type" value="Genomic_DNA"/>
</dbReference>
<proteinExistence type="predicted"/>
<evidence type="ECO:0000313" key="3">
    <source>
        <dbReference type="Proteomes" id="UP000690515"/>
    </source>
</evidence>